<dbReference type="PROSITE" id="PS51332">
    <property type="entry name" value="B12_BINDING"/>
    <property type="match status" value="1"/>
</dbReference>
<dbReference type="AlphaFoldDB" id="A0A521B128"/>
<dbReference type="Proteomes" id="UP000315636">
    <property type="component" value="Unassembled WGS sequence"/>
</dbReference>
<dbReference type="SUPFAM" id="SSF52242">
    <property type="entry name" value="Cobalamin (vitamin B12)-binding domain"/>
    <property type="match status" value="1"/>
</dbReference>
<dbReference type="PANTHER" id="PTHR48101:SF3">
    <property type="entry name" value="COENZYME B12-DEPENDENT MUTASE"/>
    <property type="match status" value="1"/>
</dbReference>
<evidence type="ECO:0000256" key="3">
    <source>
        <dbReference type="ARBA" id="ARBA00022723"/>
    </source>
</evidence>
<evidence type="ECO:0000256" key="4">
    <source>
        <dbReference type="ARBA" id="ARBA00023235"/>
    </source>
</evidence>
<dbReference type="InterPro" id="IPR036724">
    <property type="entry name" value="Cobalamin-bd_sf"/>
</dbReference>
<dbReference type="Pfam" id="PF02310">
    <property type="entry name" value="B12-binding"/>
    <property type="match status" value="1"/>
</dbReference>
<evidence type="ECO:0000256" key="2">
    <source>
        <dbReference type="ARBA" id="ARBA00022628"/>
    </source>
</evidence>
<evidence type="ECO:0000313" key="8">
    <source>
        <dbReference type="Proteomes" id="UP000315636"/>
    </source>
</evidence>
<evidence type="ECO:0000256" key="1">
    <source>
        <dbReference type="ARBA" id="ARBA00001922"/>
    </source>
</evidence>
<sequence>MDRPIRVLIAKPGLDGHDRGALIIAQSLRDEGMEVIYTGLRQTPAQIVSTAIQEDVDVIGLSCLSGAHNELFPEVTRLLKDEQADDIIVVGGGVIPQSDLAFLEKHGIKKVFTPGTSTKETADFIRQAVKEREKIQ</sequence>
<name>A0A521B128_9BACL</name>
<keyword evidence="3" id="KW-0479">Metal-binding</keyword>
<evidence type="ECO:0000256" key="5">
    <source>
        <dbReference type="ARBA" id="ARBA00023285"/>
    </source>
</evidence>
<dbReference type="EMBL" id="FXTI01000001">
    <property type="protein sequence ID" value="SMO40803.1"/>
    <property type="molecule type" value="Genomic_DNA"/>
</dbReference>
<keyword evidence="2" id="KW-0846">Cobalamin</keyword>
<organism evidence="7 8">
    <name type="scientific">Melghirimyces algeriensis</name>
    <dbReference type="NCBI Taxonomy" id="910412"/>
    <lineage>
        <taxon>Bacteria</taxon>
        <taxon>Bacillati</taxon>
        <taxon>Bacillota</taxon>
        <taxon>Bacilli</taxon>
        <taxon>Bacillales</taxon>
        <taxon>Thermoactinomycetaceae</taxon>
        <taxon>Melghirimyces</taxon>
    </lineage>
</organism>
<protein>
    <submittedName>
        <fullName evidence="7">Methylmalonyl-CoA mutase, C-terminal domain</fullName>
    </submittedName>
</protein>
<dbReference type="CDD" id="cd02071">
    <property type="entry name" value="MM_CoA_mut_B12_BD"/>
    <property type="match status" value="1"/>
</dbReference>
<gene>
    <name evidence="7" type="ORF">SAMN06264849_101466</name>
</gene>
<dbReference type="GO" id="GO:0046872">
    <property type="term" value="F:metal ion binding"/>
    <property type="evidence" value="ECO:0007669"/>
    <property type="project" value="UniProtKB-KW"/>
</dbReference>
<dbReference type="InterPro" id="IPR006159">
    <property type="entry name" value="Acid_CoA_mut_C"/>
</dbReference>
<dbReference type="InterPro" id="IPR006158">
    <property type="entry name" value="Cobalamin-bd"/>
</dbReference>
<evidence type="ECO:0000313" key="7">
    <source>
        <dbReference type="EMBL" id="SMO40803.1"/>
    </source>
</evidence>
<reference evidence="7 8" key="1">
    <citation type="submission" date="2017-05" db="EMBL/GenBank/DDBJ databases">
        <authorList>
            <person name="Varghese N."/>
            <person name="Submissions S."/>
        </authorList>
    </citation>
    <scope>NUCLEOTIDE SEQUENCE [LARGE SCALE GENOMIC DNA]</scope>
    <source>
        <strain evidence="7 8">DSM 45474</strain>
    </source>
</reference>
<evidence type="ECO:0000259" key="6">
    <source>
        <dbReference type="PROSITE" id="PS51332"/>
    </source>
</evidence>
<dbReference type="GO" id="GO:0016853">
    <property type="term" value="F:isomerase activity"/>
    <property type="evidence" value="ECO:0007669"/>
    <property type="project" value="UniProtKB-KW"/>
</dbReference>
<dbReference type="PANTHER" id="PTHR48101">
    <property type="entry name" value="METHYLMALONYL-COA MUTASE, MITOCHONDRIAL-RELATED"/>
    <property type="match status" value="1"/>
</dbReference>
<dbReference type="Gene3D" id="3.40.50.280">
    <property type="entry name" value="Cobalamin-binding domain"/>
    <property type="match status" value="1"/>
</dbReference>
<dbReference type="NCBIfam" id="TIGR00640">
    <property type="entry name" value="acid_CoA_mut_C"/>
    <property type="match status" value="1"/>
</dbReference>
<feature type="domain" description="B12-binding" evidence="6">
    <location>
        <begin position="4"/>
        <end position="132"/>
    </location>
</feature>
<keyword evidence="5" id="KW-0170">Cobalt</keyword>
<dbReference type="RefSeq" id="WP_185955982.1">
    <property type="nucleotide sequence ID" value="NZ_FXTI01000001.1"/>
</dbReference>
<proteinExistence type="predicted"/>
<dbReference type="GO" id="GO:0031419">
    <property type="term" value="F:cobalamin binding"/>
    <property type="evidence" value="ECO:0007669"/>
    <property type="project" value="UniProtKB-KW"/>
</dbReference>
<keyword evidence="8" id="KW-1185">Reference proteome</keyword>
<accession>A0A521B128</accession>
<keyword evidence="4" id="KW-0413">Isomerase</keyword>
<comment type="cofactor">
    <cofactor evidence="1">
        <name>adenosylcob(III)alamin</name>
        <dbReference type="ChEBI" id="CHEBI:18408"/>
    </cofactor>
</comment>